<dbReference type="GO" id="GO:0032993">
    <property type="term" value="C:protein-DNA complex"/>
    <property type="evidence" value="ECO:0007669"/>
    <property type="project" value="TreeGrafter"/>
</dbReference>
<feature type="modified residue" description="4-aspartylphosphate" evidence="6">
    <location>
        <position position="51"/>
    </location>
</feature>
<dbReference type="InterPro" id="IPR039420">
    <property type="entry name" value="WalR-like"/>
</dbReference>
<dbReference type="SMART" id="SM00862">
    <property type="entry name" value="Trans_reg_C"/>
    <property type="match status" value="1"/>
</dbReference>
<proteinExistence type="predicted"/>
<dbReference type="EMBL" id="FAUW01000003">
    <property type="protein sequence ID" value="CUU83824.1"/>
    <property type="molecule type" value="Genomic_DNA"/>
</dbReference>
<dbReference type="Proteomes" id="UP000052245">
    <property type="component" value="Unassembled WGS sequence"/>
</dbReference>
<evidence type="ECO:0000313" key="15">
    <source>
        <dbReference type="Proteomes" id="UP000052257"/>
    </source>
</evidence>
<dbReference type="InterPro" id="IPR011006">
    <property type="entry name" value="CheY-like_superfamily"/>
</dbReference>
<evidence type="ECO:0000256" key="4">
    <source>
        <dbReference type="ARBA" id="ARBA00023125"/>
    </source>
</evidence>
<evidence type="ECO:0000313" key="14">
    <source>
        <dbReference type="Proteomes" id="UP000052245"/>
    </source>
</evidence>
<accession>A0A0S4RQD0</accession>
<dbReference type="InterPro" id="IPR001789">
    <property type="entry name" value="Sig_transdc_resp-reg_receiver"/>
</dbReference>
<dbReference type="STRING" id="32019.ERS672215_01228"/>
<dbReference type="GO" id="GO:0005829">
    <property type="term" value="C:cytosol"/>
    <property type="evidence" value="ECO:0007669"/>
    <property type="project" value="TreeGrafter"/>
</dbReference>
<accession>A0A2S5JAC0</accession>
<evidence type="ECO:0000256" key="3">
    <source>
        <dbReference type="ARBA" id="ARBA00023015"/>
    </source>
</evidence>
<keyword evidence="5" id="KW-0804">Transcription</keyword>
<dbReference type="EMBL" id="FAVC01000003">
    <property type="protein sequence ID" value="CUU89202.1"/>
    <property type="molecule type" value="Genomic_DNA"/>
</dbReference>
<dbReference type="Pfam" id="PF00072">
    <property type="entry name" value="Response_reg"/>
    <property type="match status" value="1"/>
</dbReference>
<dbReference type="Gene3D" id="1.10.10.10">
    <property type="entry name" value="Winged helix-like DNA-binding domain superfamily/Winged helix DNA-binding domain"/>
    <property type="match status" value="1"/>
</dbReference>
<organism evidence="12 14">
    <name type="scientific">Campylobacter hyointestinalis subsp. hyointestinalis</name>
    <dbReference type="NCBI Taxonomy" id="91352"/>
    <lineage>
        <taxon>Bacteria</taxon>
        <taxon>Pseudomonadati</taxon>
        <taxon>Campylobacterota</taxon>
        <taxon>Epsilonproteobacteria</taxon>
        <taxon>Campylobacterales</taxon>
        <taxon>Campylobacteraceae</taxon>
        <taxon>Campylobacter</taxon>
    </lineage>
</organism>
<evidence type="ECO:0000313" key="11">
    <source>
        <dbReference type="EMBL" id="CUU85428.1"/>
    </source>
</evidence>
<name>A0A2S5JAC0_CAMHY</name>
<feature type="DNA-binding region" description="OmpR/PhoB-type" evidence="7">
    <location>
        <begin position="125"/>
        <end position="219"/>
    </location>
</feature>
<dbReference type="RefSeq" id="WP_059427475.1">
    <property type="nucleotide sequence ID" value="NZ_CP040464.1"/>
</dbReference>
<protein>
    <submittedName>
        <fullName evidence="12">DNA-binding response regulator</fullName>
    </submittedName>
</protein>
<evidence type="ECO:0000313" key="13">
    <source>
        <dbReference type="Proteomes" id="UP000052237"/>
    </source>
</evidence>
<gene>
    <name evidence="12" type="primary">cusR</name>
    <name evidence="11" type="ORF">ERS686654_01625</name>
    <name evidence="10" type="ORF">ERS739220_01474</name>
    <name evidence="12" type="ORF">ERS739223_01423</name>
</gene>
<sequence length="219" mass="25311">MKILLLEDDFEYQISIKEYLQSLGYVVDAANDGVEACDKIAANRYHLLILDIKVPEISGFDVIKYAKSLNLQTPIMIMTSLTNIEDITTGYELGCNEYLKKPFNLAELKFRVNELMRKYYAKNDKNIIKVATKFDYDTALKQLKKDDTVINLSQKEINLIDFLLSKVGSFSTIDEIKYEIWDDKDIDDAGIRVHIRNIRYKTSDDFIVSHRGLGYKINV</sequence>
<dbReference type="EMBL" id="FAVB01000003">
    <property type="protein sequence ID" value="CUU85428.1"/>
    <property type="molecule type" value="Genomic_DNA"/>
</dbReference>
<keyword evidence="13" id="KW-1185">Reference proteome</keyword>
<keyword evidence="2" id="KW-0902">Two-component regulatory system</keyword>
<feature type="domain" description="OmpR/PhoB-type" evidence="9">
    <location>
        <begin position="125"/>
        <end position="219"/>
    </location>
</feature>
<dbReference type="SUPFAM" id="SSF46894">
    <property type="entry name" value="C-terminal effector domain of the bipartite response regulators"/>
    <property type="match status" value="1"/>
</dbReference>
<dbReference type="InterPro" id="IPR036388">
    <property type="entry name" value="WH-like_DNA-bd_sf"/>
</dbReference>
<evidence type="ECO:0000259" key="9">
    <source>
        <dbReference type="PROSITE" id="PS51755"/>
    </source>
</evidence>
<dbReference type="GO" id="GO:0006355">
    <property type="term" value="P:regulation of DNA-templated transcription"/>
    <property type="evidence" value="ECO:0007669"/>
    <property type="project" value="InterPro"/>
</dbReference>
<evidence type="ECO:0000259" key="8">
    <source>
        <dbReference type="PROSITE" id="PS50110"/>
    </source>
</evidence>
<evidence type="ECO:0000256" key="7">
    <source>
        <dbReference type="PROSITE-ProRule" id="PRU01091"/>
    </source>
</evidence>
<dbReference type="Pfam" id="PF00486">
    <property type="entry name" value="Trans_reg_C"/>
    <property type="match status" value="1"/>
</dbReference>
<feature type="domain" description="Response regulatory" evidence="8">
    <location>
        <begin position="2"/>
        <end position="116"/>
    </location>
</feature>
<evidence type="ECO:0000313" key="12">
    <source>
        <dbReference type="EMBL" id="CUU89202.1"/>
    </source>
</evidence>
<dbReference type="GO" id="GO:0000976">
    <property type="term" value="F:transcription cis-regulatory region binding"/>
    <property type="evidence" value="ECO:0007669"/>
    <property type="project" value="TreeGrafter"/>
</dbReference>
<dbReference type="InterPro" id="IPR016032">
    <property type="entry name" value="Sig_transdc_resp-reg_C-effctor"/>
</dbReference>
<dbReference type="SUPFAM" id="SSF52172">
    <property type="entry name" value="CheY-like"/>
    <property type="match status" value="1"/>
</dbReference>
<evidence type="ECO:0000256" key="1">
    <source>
        <dbReference type="ARBA" id="ARBA00022553"/>
    </source>
</evidence>
<keyword evidence="1 6" id="KW-0597">Phosphoprotein</keyword>
<keyword evidence="3" id="KW-0805">Transcription regulation</keyword>
<evidence type="ECO:0000256" key="2">
    <source>
        <dbReference type="ARBA" id="ARBA00023012"/>
    </source>
</evidence>
<dbReference type="Proteomes" id="UP000052237">
    <property type="component" value="Unassembled WGS sequence"/>
</dbReference>
<reference evidence="13 14" key="1">
    <citation type="submission" date="2015-11" db="EMBL/GenBank/DDBJ databases">
        <authorList>
            <consortium name="Pathogen Informatics"/>
        </authorList>
    </citation>
    <scope>NUCLEOTIDE SEQUENCE [LARGE SCALE GENOMIC DNA]</scope>
    <source>
        <strain evidence="11 13">006A-0059</strain>
        <strain evidence="10 15">006A-0191</strain>
        <strain evidence="12 14">007A-0283</strain>
    </source>
</reference>
<dbReference type="Proteomes" id="UP000052257">
    <property type="component" value="Unassembled WGS sequence"/>
</dbReference>
<comment type="caution">
    <text evidence="12">The sequence shown here is derived from an EMBL/GenBank/DDBJ whole genome shotgun (WGS) entry which is preliminary data.</text>
</comment>
<dbReference type="GO" id="GO:0000156">
    <property type="term" value="F:phosphorelay response regulator activity"/>
    <property type="evidence" value="ECO:0007669"/>
    <property type="project" value="TreeGrafter"/>
</dbReference>
<evidence type="ECO:0000256" key="5">
    <source>
        <dbReference type="ARBA" id="ARBA00023163"/>
    </source>
</evidence>
<dbReference type="PANTHER" id="PTHR48111:SF21">
    <property type="entry name" value="DNA-BINDING DUAL MASTER TRANSCRIPTIONAL REGULATOR RPAA"/>
    <property type="match status" value="1"/>
</dbReference>
<evidence type="ECO:0000256" key="6">
    <source>
        <dbReference type="PROSITE-ProRule" id="PRU00169"/>
    </source>
</evidence>
<dbReference type="SMART" id="SM00448">
    <property type="entry name" value="REC"/>
    <property type="match status" value="1"/>
</dbReference>
<dbReference type="PROSITE" id="PS51755">
    <property type="entry name" value="OMPR_PHOB"/>
    <property type="match status" value="1"/>
</dbReference>
<keyword evidence="4 7" id="KW-0238">DNA-binding</keyword>
<dbReference type="PANTHER" id="PTHR48111">
    <property type="entry name" value="REGULATOR OF RPOS"/>
    <property type="match status" value="1"/>
</dbReference>
<dbReference type="PROSITE" id="PS50110">
    <property type="entry name" value="RESPONSE_REGULATORY"/>
    <property type="match status" value="1"/>
</dbReference>
<dbReference type="InterPro" id="IPR001867">
    <property type="entry name" value="OmpR/PhoB-type_DNA-bd"/>
</dbReference>
<evidence type="ECO:0000313" key="10">
    <source>
        <dbReference type="EMBL" id="CUU83824.1"/>
    </source>
</evidence>
<dbReference type="Gene3D" id="3.40.50.2300">
    <property type="match status" value="1"/>
</dbReference>
<dbReference type="AlphaFoldDB" id="A0A2S5JAC0"/>